<reference evidence="2 3" key="1">
    <citation type="journal article" date="2015" name="Biotechnol. Biofuels">
        <title>Enhanced degradation of softwood versus hardwood by the white-rot fungus Pycnoporus coccineus.</title>
        <authorList>
            <person name="Couturier M."/>
            <person name="Navarro D."/>
            <person name="Chevret D."/>
            <person name="Henrissat B."/>
            <person name="Piumi F."/>
            <person name="Ruiz-Duenas F.J."/>
            <person name="Martinez A.T."/>
            <person name="Grigoriev I.V."/>
            <person name="Riley R."/>
            <person name="Lipzen A."/>
            <person name="Berrin J.G."/>
            <person name="Master E.R."/>
            <person name="Rosso M.N."/>
        </authorList>
    </citation>
    <scope>NUCLEOTIDE SEQUENCE [LARGE SCALE GENOMIC DNA]</scope>
    <source>
        <strain evidence="2 3">BRFM310</strain>
    </source>
</reference>
<feature type="region of interest" description="Disordered" evidence="1">
    <location>
        <begin position="85"/>
        <end position="324"/>
    </location>
</feature>
<dbReference type="Proteomes" id="UP000193067">
    <property type="component" value="Unassembled WGS sequence"/>
</dbReference>
<evidence type="ECO:0000313" key="2">
    <source>
        <dbReference type="EMBL" id="OSC96309.1"/>
    </source>
</evidence>
<evidence type="ECO:0000313" key="3">
    <source>
        <dbReference type="Proteomes" id="UP000193067"/>
    </source>
</evidence>
<protein>
    <submittedName>
        <fullName evidence="2">Uncharacterized protein</fullName>
    </submittedName>
</protein>
<feature type="compositionally biased region" description="Gly residues" evidence="1">
    <location>
        <begin position="232"/>
        <end position="242"/>
    </location>
</feature>
<keyword evidence="3" id="KW-1185">Reference proteome</keyword>
<name>A0A1Y2I599_TRAC3</name>
<evidence type="ECO:0000256" key="1">
    <source>
        <dbReference type="SAM" id="MobiDB-lite"/>
    </source>
</evidence>
<sequence>MSKNDNYLEEIRNSVERTGGIQRCPDAIVQMYGRKIWYGQYTNPEAQHRPHVDVAICACEAPVPGNDVSGRCSDGHGRVIRHARDRSMRSASSTCAGRTGVPRELYGRVKSDGERGDSDSMAAKGKGEKRGVEEMESGSIKGEERTASNGQPNERAQGGCKGGRVGSRAARPRGPGAQARRKGSVPKRQRHGEHGRRVESARCTQPGQVKRAAWRGRARESSALEATHSQGGVNGGEMGGGSLQRIPGTTAWRVQPTHHRDNHRASAAGASQGQRQGGRVLGQRRKQDTRTQHMRAKRATHAGEKGNTSKEQRGEHGHVTRVAC</sequence>
<gene>
    <name evidence="2" type="ORF">PYCCODRAFT_1429169</name>
</gene>
<feature type="compositionally biased region" description="Basic and acidic residues" evidence="1">
    <location>
        <begin position="105"/>
        <end position="118"/>
    </location>
</feature>
<accession>A0A1Y2I599</accession>
<feature type="compositionally biased region" description="Low complexity" evidence="1">
    <location>
        <begin position="166"/>
        <end position="178"/>
    </location>
</feature>
<organism evidence="2 3">
    <name type="scientific">Trametes coccinea (strain BRFM310)</name>
    <name type="common">Pycnoporus coccineus</name>
    <dbReference type="NCBI Taxonomy" id="1353009"/>
    <lineage>
        <taxon>Eukaryota</taxon>
        <taxon>Fungi</taxon>
        <taxon>Dikarya</taxon>
        <taxon>Basidiomycota</taxon>
        <taxon>Agaricomycotina</taxon>
        <taxon>Agaricomycetes</taxon>
        <taxon>Polyporales</taxon>
        <taxon>Polyporaceae</taxon>
        <taxon>Trametes</taxon>
    </lineage>
</organism>
<feature type="compositionally biased region" description="Basic and acidic residues" evidence="1">
    <location>
        <begin position="301"/>
        <end position="318"/>
    </location>
</feature>
<feature type="compositionally biased region" description="Basic residues" evidence="1">
    <location>
        <begin position="179"/>
        <end position="194"/>
    </location>
</feature>
<dbReference type="EMBL" id="KZ084191">
    <property type="protein sequence ID" value="OSC96309.1"/>
    <property type="molecule type" value="Genomic_DNA"/>
</dbReference>
<proteinExistence type="predicted"/>
<feature type="compositionally biased region" description="Low complexity" evidence="1">
    <location>
        <begin position="265"/>
        <end position="274"/>
    </location>
</feature>
<dbReference type="AlphaFoldDB" id="A0A1Y2I599"/>